<sequence length="209" mass="23502">MSKEIVHSLILIAAIVLAFILPKTNLANYELQITAGLFIILYLVKKIVVRSSSSRLIESVIFTLIIVGIVNSTGATNSPFFFLVYFLLFSLSLLLEPIISITTTVSIIAFFLLSSPQGQDWKNLLPIISLAFITPFAMFLGEEHIESQKAKGKIQKLQEDSMLFITLLIKNHLKNIKEAVENFVGDHELDIIKKSASRMEKLIEKYEKS</sequence>
<evidence type="ECO:0000313" key="3">
    <source>
        <dbReference type="Proteomes" id="UP000034917"/>
    </source>
</evidence>
<keyword evidence="1" id="KW-1133">Transmembrane helix</keyword>
<accession>A0A0G0GGI2</accession>
<dbReference type="Proteomes" id="UP000034917">
    <property type="component" value="Unassembled WGS sequence"/>
</dbReference>
<reference evidence="2 3" key="1">
    <citation type="journal article" date="2015" name="Nature">
        <title>rRNA introns, odd ribosomes, and small enigmatic genomes across a large radiation of phyla.</title>
        <authorList>
            <person name="Brown C.T."/>
            <person name="Hug L.A."/>
            <person name="Thomas B.C."/>
            <person name="Sharon I."/>
            <person name="Castelle C.J."/>
            <person name="Singh A."/>
            <person name="Wilkins M.J."/>
            <person name="Williams K.H."/>
            <person name="Banfield J.F."/>
        </authorList>
    </citation>
    <scope>NUCLEOTIDE SEQUENCE [LARGE SCALE GENOMIC DNA]</scope>
</reference>
<feature type="transmembrane region" description="Helical" evidence="1">
    <location>
        <begin position="5"/>
        <end position="21"/>
    </location>
</feature>
<name>A0A0G0GGI2_9BACT</name>
<feature type="transmembrane region" description="Helical" evidence="1">
    <location>
        <begin position="56"/>
        <end position="74"/>
    </location>
</feature>
<dbReference type="EMBL" id="LBSV01000011">
    <property type="protein sequence ID" value="KKQ25160.1"/>
    <property type="molecule type" value="Genomic_DNA"/>
</dbReference>
<evidence type="ECO:0000256" key="1">
    <source>
        <dbReference type="SAM" id="Phobius"/>
    </source>
</evidence>
<gene>
    <name evidence="2" type="ORF">US40_C0011G0045</name>
</gene>
<organism evidence="2 3">
    <name type="scientific">Candidatus Roizmanbacteria bacterium GW2011_GWC2_37_13</name>
    <dbReference type="NCBI Taxonomy" id="1618486"/>
    <lineage>
        <taxon>Bacteria</taxon>
        <taxon>Candidatus Roizmaniibacteriota</taxon>
    </lineage>
</organism>
<keyword evidence="1" id="KW-0812">Transmembrane</keyword>
<protein>
    <submittedName>
        <fullName evidence="2">Uncharacterized protein</fullName>
    </submittedName>
</protein>
<proteinExistence type="predicted"/>
<evidence type="ECO:0000313" key="2">
    <source>
        <dbReference type="EMBL" id="KKQ25160.1"/>
    </source>
</evidence>
<comment type="caution">
    <text evidence="2">The sequence shown here is derived from an EMBL/GenBank/DDBJ whole genome shotgun (WGS) entry which is preliminary data.</text>
</comment>
<feature type="transmembrane region" description="Helical" evidence="1">
    <location>
        <begin position="80"/>
        <end position="112"/>
    </location>
</feature>
<dbReference type="AlphaFoldDB" id="A0A0G0GGI2"/>
<keyword evidence="1" id="KW-0472">Membrane</keyword>
<feature type="transmembrane region" description="Helical" evidence="1">
    <location>
        <begin position="27"/>
        <end position="44"/>
    </location>
</feature>